<organism evidence="4 5">
    <name type="scientific">Anaerostipes rhamnosivorans</name>
    <dbReference type="NCBI Taxonomy" id="1229621"/>
    <lineage>
        <taxon>Bacteria</taxon>
        <taxon>Bacillati</taxon>
        <taxon>Bacillota</taxon>
        <taxon>Clostridia</taxon>
        <taxon>Lachnospirales</taxon>
        <taxon>Lachnospiraceae</taxon>
        <taxon>Anaerostipes</taxon>
    </lineage>
</organism>
<dbReference type="AlphaFoldDB" id="A0A4P8I814"/>
<dbReference type="InterPro" id="IPR051052">
    <property type="entry name" value="Diverse_substrate_MTase"/>
</dbReference>
<evidence type="ECO:0000259" key="3">
    <source>
        <dbReference type="Pfam" id="PF13649"/>
    </source>
</evidence>
<evidence type="ECO:0000313" key="5">
    <source>
        <dbReference type="Proteomes" id="UP000298653"/>
    </source>
</evidence>
<sequence>MIQKKEIDRGTGFDWGRTSGDYARYRDIYPQEFYQRLLDRGICTAGQDVLDIGTGTGVIPRNLYSHGANFTGIDISEQQIDHARELAAEKDMDIRFLCTPAEDVPFQAGSFDAVTACQCFTYFDHEVLAPKISELLKKNGSFAVLYMAWLPKEDEIAGKSEELVLKYHPLWTGCNETRHNIQIPKVYLDYFELESEEVFDLEVPFTREGWNGRMKACRGIGASLPEQEVAAFEKEHMRLLEQTAPPQFHVLHYAAVTILRKRTDV</sequence>
<reference evidence="4 5" key="1">
    <citation type="submission" date="2019-05" db="EMBL/GenBank/DDBJ databases">
        <title>Complete genome sequencing of Anaerostipes rhamnosivorans.</title>
        <authorList>
            <person name="Bui T.P.N."/>
            <person name="de Vos W.M."/>
        </authorList>
    </citation>
    <scope>NUCLEOTIDE SEQUENCE [LARGE SCALE GENOMIC DNA]</scope>
    <source>
        <strain evidence="4 5">1y2</strain>
    </source>
</reference>
<dbReference type="RefSeq" id="WP_137327253.1">
    <property type="nucleotide sequence ID" value="NZ_CP040058.1"/>
</dbReference>
<dbReference type="KEGG" id="arf:AR1Y2_0148"/>
<accession>A0A4P8I814</accession>
<dbReference type="OrthoDB" id="7365827at2"/>
<dbReference type="GO" id="GO:0032259">
    <property type="term" value="P:methylation"/>
    <property type="evidence" value="ECO:0007669"/>
    <property type="project" value="UniProtKB-KW"/>
</dbReference>
<feature type="domain" description="Methyltransferase" evidence="3">
    <location>
        <begin position="49"/>
        <end position="140"/>
    </location>
</feature>
<keyword evidence="5" id="KW-1185">Reference proteome</keyword>
<dbReference type="EC" id="2.1.1.-" evidence="4"/>
<evidence type="ECO:0000256" key="2">
    <source>
        <dbReference type="ARBA" id="ARBA00022679"/>
    </source>
</evidence>
<dbReference type="PANTHER" id="PTHR44942">
    <property type="entry name" value="METHYLTRANSF_11 DOMAIN-CONTAINING PROTEIN"/>
    <property type="match status" value="1"/>
</dbReference>
<dbReference type="InterPro" id="IPR029063">
    <property type="entry name" value="SAM-dependent_MTases_sf"/>
</dbReference>
<evidence type="ECO:0000313" key="4">
    <source>
        <dbReference type="EMBL" id="QCP33602.1"/>
    </source>
</evidence>
<keyword evidence="1 4" id="KW-0489">Methyltransferase</keyword>
<dbReference type="InterPro" id="IPR041698">
    <property type="entry name" value="Methyltransf_25"/>
</dbReference>
<protein>
    <submittedName>
        <fullName evidence="4">Methyltransferase</fullName>
        <ecNumber evidence="4">2.1.1.-</ecNumber>
    </submittedName>
</protein>
<dbReference type="SUPFAM" id="SSF53335">
    <property type="entry name" value="S-adenosyl-L-methionine-dependent methyltransferases"/>
    <property type="match status" value="1"/>
</dbReference>
<keyword evidence="2 4" id="KW-0808">Transferase</keyword>
<dbReference type="Gene3D" id="3.40.50.150">
    <property type="entry name" value="Vaccinia Virus protein VP39"/>
    <property type="match status" value="1"/>
</dbReference>
<proteinExistence type="predicted"/>
<dbReference type="Pfam" id="PF13649">
    <property type="entry name" value="Methyltransf_25"/>
    <property type="match status" value="1"/>
</dbReference>
<evidence type="ECO:0000256" key="1">
    <source>
        <dbReference type="ARBA" id="ARBA00022603"/>
    </source>
</evidence>
<name>A0A4P8I814_9FIRM</name>
<dbReference type="CDD" id="cd02440">
    <property type="entry name" value="AdoMet_MTases"/>
    <property type="match status" value="1"/>
</dbReference>
<gene>
    <name evidence="4" type="ORF">AR1Y2_0148</name>
</gene>
<dbReference type="GO" id="GO:0008168">
    <property type="term" value="F:methyltransferase activity"/>
    <property type="evidence" value="ECO:0007669"/>
    <property type="project" value="UniProtKB-KW"/>
</dbReference>
<dbReference type="EMBL" id="CP040058">
    <property type="protein sequence ID" value="QCP33602.1"/>
    <property type="molecule type" value="Genomic_DNA"/>
</dbReference>
<dbReference type="Proteomes" id="UP000298653">
    <property type="component" value="Chromosome"/>
</dbReference>
<dbReference type="PANTHER" id="PTHR44942:SF4">
    <property type="entry name" value="METHYLTRANSFERASE TYPE 11 DOMAIN-CONTAINING PROTEIN"/>
    <property type="match status" value="1"/>
</dbReference>